<dbReference type="EMBL" id="BKCJ010004244">
    <property type="protein sequence ID" value="GEU59859.1"/>
    <property type="molecule type" value="Genomic_DNA"/>
</dbReference>
<proteinExistence type="predicted"/>
<protein>
    <submittedName>
        <fullName evidence="2">Uncharacterized protein</fullName>
    </submittedName>
</protein>
<name>A0A6L2LFF7_TANCI</name>
<evidence type="ECO:0000256" key="1">
    <source>
        <dbReference type="SAM" id="MobiDB-lite"/>
    </source>
</evidence>
<comment type="caution">
    <text evidence="2">The sequence shown here is derived from an EMBL/GenBank/DDBJ whole genome shotgun (WGS) entry which is preliminary data.</text>
</comment>
<organism evidence="2">
    <name type="scientific">Tanacetum cinerariifolium</name>
    <name type="common">Dalmatian daisy</name>
    <name type="synonym">Chrysanthemum cinerariifolium</name>
    <dbReference type="NCBI Taxonomy" id="118510"/>
    <lineage>
        <taxon>Eukaryota</taxon>
        <taxon>Viridiplantae</taxon>
        <taxon>Streptophyta</taxon>
        <taxon>Embryophyta</taxon>
        <taxon>Tracheophyta</taxon>
        <taxon>Spermatophyta</taxon>
        <taxon>Magnoliopsida</taxon>
        <taxon>eudicotyledons</taxon>
        <taxon>Gunneridae</taxon>
        <taxon>Pentapetalae</taxon>
        <taxon>asterids</taxon>
        <taxon>campanulids</taxon>
        <taxon>Asterales</taxon>
        <taxon>Asteraceae</taxon>
        <taxon>Asteroideae</taxon>
        <taxon>Anthemideae</taxon>
        <taxon>Anthemidinae</taxon>
        <taxon>Tanacetum</taxon>
    </lineage>
</organism>
<feature type="region of interest" description="Disordered" evidence="1">
    <location>
        <begin position="187"/>
        <end position="212"/>
    </location>
</feature>
<gene>
    <name evidence="2" type="ORF">Tci_031837</name>
</gene>
<evidence type="ECO:0000313" key="2">
    <source>
        <dbReference type="EMBL" id="GEU59859.1"/>
    </source>
</evidence>
<sequence length="316" mass="35832">MNDQAMFGVNDLDGDEVVIDVLVGEKEEQSEKVAKKEVSTTDLVTPTDEVVTIADVKVSVALTSTTTTDDELTLAQSLIKIRATKPKALTTAATTVTVVSTRPKEKGIIMQEPSKTPSPKPIAMMDADYELAVKLQEEERGELSIEEKSKLFVKLMNKRKSTLRCLELKREGENLQLNHKRESIFKDRAVESSKRPKEKLESDKSKKQKLDENVQAKVASDNTTELKRWMEIVPEDNDEVTIKATPISSKSPTIVDYKIYKEGKKSYFRIIRADGNLQNYLSLQCDVRLQVDYEMEMDHDLLRLIRRHINEGYIPA</sequence>
<accession>A0A6L2LFF7</accession>
<reference evidence="2" key="1">
    <citation type="journal article" date="2019" name="Sci. Rep.">
        <title>Draft genome of Tanacetum cinerariifolium, the natural source of mosquito coil.</title>
        <authorList>
            <person name="Yamashiro T."/>
            <person name="Shiraishi A."/>
            <person name="Satake H."/>
            <person name="Nakayama K."/>
        </authorList>
    </citation>
    <scope>NUCLEOTIDE SEQUENCE</scope>
</reference>
<dbReference type="AlphaFoldDB" id="A0A6L2LFF7"/>